<evidence type="ECO:0000313" key="1">
    <source>
        <dbReference type="EMBL" id="QAX81328.1"/>
    </source>
</evidence>
<proteinExistence type="predicted"/>
<geneLocation type="plasmid" evidence="2">
    <name>pcfs1934</name>
</geneLocation>
<dbReference type="EMBL" id="CP032488">
    <property type="protein sequence ID" value="QAX81328.1"/>
    <property type="molecule type" value="Genomic_DNA"/>
</dbReference>
<accession>A0ABX5R7L2</accession>
<name>A0ABX5R7L2_9GAMM</name>
<reference evidence="2" key="1">
    <citation type="submission" date="2018-09" db="EMBL/GenBank/DDBJ databases">
        <title>Yersinia hibernicus sp. nov.</title>
        <authorList>
            <person name="Nguyen S.V."/>
            <person name="Mundanda D.M."/>
            <person name="Anes J."/>
            <person name="Fanning S."/>
        </authorList>
    </citation>
    <scope>NUCLEOTIDE SEQUENCE [LARGE SCALE GENOMIC DNA]</scope>
    <source>
        <strain evidence="2">CFS1934</strain>
        <plasmid evidence="2">pcfs1934</plasmid>
    </source>
</reference>
<gene>
    <name evidence="1" type="ORF">D5F51_22360</name>
</gene>
<evidence type="ECO:0000313" key="2">
    <source>
        <dbReference type="Proteomes" id="UP000288804"/>
    </source>
</evidence>
<protein>
    <submittedName>
        <fullName evidence="1">Uncharacterized protein</fullName>
    </submittedName>
</protein>
<organism evidence="1 2">
    <name type="scientific">Yersinia hibernica</name>
    <dbReference type="NCBI Taxonomy" id="2339259"/>
    <lineage>
        <taxon>Bacteria</taxon>
        <taxon>Pseudomonadati</taxon>
        <taxon>Pseudomonadota</taxon>
        <taxon>Gammaproteobacteria</taxon>
        <taxon>Enterobacterales</taxon>
        <taxon>Yersiniaceae</taxon>
        <taxon>Yersinia</taxon>
    </lineage>
</organism>
<sequence length="60" mass="6780">MHLMLDFSYNLDSVFSHELCKSAFSDGIFWDSGVEPQIEKKLNATVAKPQQRLVPALLRG</sequence>
<dbReference type="Proteomes" id="UP000288804">
    <property type="component" value="Plasmid pCFS1934"/>
</dbReference>
<keyword evidence="1" id="KW-0614">Plasmid</keyword>
<keyword evidence="2" id="KW-1185">Reference proteome</keyword>